<gene>
    <name evidence="2" type="ORF">NCTC12862_01247</name>
</gene>
<dbReference type="Proteomes" id="UP000254950">
    <property type="component" value="Unassembled WGS sequence"/>
</dbReference>
<dbReference type="OrthoDB" id="7923277at2"/>
<proteinExistence type="predicted"/>
<keyword evidence="1" id="KW-1133">Transmembrane helix</keyword>
<keyword evidence="1" id="KW-0812">Transmembrane</keyword>
<evidence type="ECO:0000313" key="2">
    <source>
        <dbReference type="EMBL" id="SUV45503.1"/>
    </source>
</evidence>
<reference evidence="2 3" key="1">
    <citation type="submission" date="2018-06" db="EMBL/GenBank/DDBJ databases">
        <authorList>
            <consortium name="Pathogen Informatics"/>
            <person name="Doyle S."/>
        </authorList>
    </citation>
    <scope>NUCLEOTIDE SEQUENCE [LARGE SCALE GENOMIC DNA]</scope>
    <source>
        <strain evidence="2 3">NCTC12862</strain>
    </source>
</reference>
<sequence>MEKRIQARRKAYFKKLYHKISFVCIILCCTLVVSFAIMKIIRHFSASKQETQQVSTELDIPAFDLRVYCKEISASVIPDVKKEVYHRCINLESEAYFAIREMWDDLSQDTKKKCVKMVRPGDGNYFLLRDCLINEKDKARNHF</sequence>
<evidence type="ECO:0000313" key="3">
    <source>
        <dbReference type="Proteomes" id="UP000254950"/>
    </source>
</evidence>
<protein>
    <submittedName>
        <fullName evidence="2">Uncharacterized protein</fullName>
    </submittedName>
</protein>
<name>A0A380ZEV9_BARDO</name>
<feature type="transmembrane region" description="Helical" evidence="1">
    <location>
        <begin position="20"/>
        <end position="41"/>
    </location>
</feature>
<evidence type="ECO:0000256" key="1">
    <source>
        <dbReference type="SAM" id="Phobius"/>
    </source>
</evidence>
<accession>A0A380ZEV9</accession>
<dbReference type="EMBL" id="UFTF01000001">
    <property type="protein sequence ID" value="SUV45503.1"/>
    <property type="molecule type" value="Genomic_DNA"/>
</dbReference>
<organism evidence="2 3">
    <name type="scientific">Bartonella doshiae</name>
    <dbReference type="NCBI Taxonomy" id="33044"/>
    <lineage>
        <taxon>Bacteria</taxon>
        <taxon>Pseudomonadati</taxon>
        <taxon>Pseudomonadota</taxon>
        <taxon>Alphaproteobacteria</taxon>
        <taxon>Hyphomicrobiales</taxon>
        <taxon>Bartonellaceae</taxon>
        <taxon>Bartonella</taxon>
    </lineage>
</organism>
<keyword evidence="1" id="KW-0472">Membrane</keyword>
<dbReference type="RefSeq" id="WP_004856618.1">
    <property type="nucleotide sequence ID" value="NZ_CACVBH010000001.1"/>
</dbReference>
<dbReference type="AlphaFoldDB" id="A0A380ZEV9"/>